<evidence type="ECO:0000256" key="4">
    <source>
        <dbReference type="ARBA" id="ARBA00023136"/>
    </source>
</evidence>
<feature type="transmembrane region" description="Helical" evidence="5">
    <location>
        <begin position="12"/>
        <end position="28"/>
    </location>
</feature>
<evidence type="ECO:0000313" key="8">
    <source>
        <dbReference type="Proteomes" id="UP001556692"/>
    </source>
</evidence>
<keyword evidence="3 5" id="KW-1133">Transmembrane helix</keyword>
<feature type="transmembrane region" description="Helical" evidence="5">
    <location>
        <begin position="60"/>
        <end position="80"/>
    </location>
</feature>
<dbReference type="InterPro" id="IPR002810">
    <property type="entry name" value="NfeD-like_C"/>
</dbReference>
<keyword evidence="8" id="KW-1185">Reference proteome</keyword>
<dbReference type="RefSeq" id="WP_367952002.1">
    <property type="nucleotide sequence ID" value="NZ_JBDPGJ010000001.1"/>
</dbReference>
<name>A0ABV3SBH8_9HYPH</name>
<dbReference type="Gene3D" id="2.40.50.140">
    <property type="entry name" value="Nucleic acid-binding proteins"/>
    <property type="match status" value="1"/>
</dbReference>
<reference evidence="7 8" key="1">
    <citation type="submission" date="2024-05" db="EMBL/GenBank/DDBJ databases">
        <authorList>
            <person name="Jiang F."/>
        </authorList>
    </citation>
    <scope>NUCLEOTIDE SEQUENCE [LARGE SCALE GENOMIC DNA]</scope>
    <source>
        <strain evidence="7 8">LZ166</strain>
    </source>
</reference>
<comment type="caution">
    <text evidence="7">The sequence shown here is derived from an EMBL/GenBank/DDBJ whole genome shotgun (WGS) entry which is preliminary data.</text>
</comment>
<gene>
    <name evidence="7" type="ORF">ABGN05_00315</name>
</gene>
<dbReference type="EMBL" id="JBDPGJ010000001">
    <property type="protein sequence ID" value="MEX0404097.1"/>
    <property type="molecule type" value="Genomic_DNA"/>
</dbReference>
<feature type="domain" description="NfeD-like C-terminal" evidence="6">
    <location>
        <begin position="97"/>
        <end position="151"/>
    </location>
</feature>
<evidence type="ECO:0000256" key="1">
    <source>
        <dbReference type="ARBA" id="ARBA00004141"/>
    </source>
</evidence>
<proteinExistence type="predicted"/>
<dbReference type="InterPro" id="IPR012340">
    <property type="entry name" value="NA-bd_OB-fold"/>
</dbReference>
<sequence>MLERIFSELGPWNWLVLGFVLLTLEIILPGVFLVWIGLAALAVGVLSIAIWEFALWTWQVQILVFLVFSLLSAWLGYRFVRRDETPSDQPLLNQRARQLVGRTGTLEEAIRDGRGRLKIGDTWWPVNGPDAAPGTKVRVVAATNGDLKVEPL</sequence>
<evidence type="ECO:0000256" key="5">
    <source>
        <dbReference type="SAM" id="Phobius"/>
    </source>
</evidence>
<dbReference type="PANTHER" id="PTHR33507:SF3">
    <property type="entry name" value="INNER MEMBRANE PROTEIN YBBJ"/>
    <property type="match status" value="1"/>
</dbReference>
<organism evidence="7 8">
    <name type="scientific">Aquibium pacificus</name>
    <dbReference type="NCBI Taxonomy" id="3153579"/>
    <lineage>
        <taxon>Bacteria</taxon>
        <taxon>Pseudomonadati</taxon>
        <taxon>Pseudomonadota</taxon>
        <taxon>Alphaproteobacteria</taxon>
        <taxon>Hyphomicrobiales</taxon>
        <taxon>Phyllobacteriaceae</taxon>
        <taxon>Aquibium</taxon>
    </lineage>
</organism>
<evidence type="ECO:0000259" key="6">
    <source>
        <dbReference type="Pfam" id="PF01957"/>
    </source>
</evidence>
<keyword evidence="2 5" id="KW-0812">Transmembrane</keyword>
<comment type="subcellular location">
    <subcellularLocation>
        <location evidence="1">Membrane</location>
        <topology evidence="1">Multi-pass membrane protein</topology>
    </subcellularLocation>
</comment>
<dbReference type="InterPro" id="IPR052165">
    <property type="entry name" value="Membrane_assoc_protease"/>
</dbReference>
<protein>
    <submittedName>
        <fullName evidence="7">NfeD family protein</fullName>
    </submittedName>
</protein>
<evidence type="ECO:0000256" key="2">
    <source>
        <dbReference type="ARBA" id="ARBA00022692"/>
    </source>
</evidence>
<accession>A0ABV3SBH8</accession>
<dbReference type="Proteomes" id="UP001556692">
    <property type="component" value="Unassembled WGS sequence"/>
</dbReference>
<dbReference type="PANTHER" id="PTHR33507">
    <property type="entry name" value="INNER MEMBRANE PROTEIN YBBJ"/>
    <property type="match status" value="1"/>
</dbReference>
<keyword evidence="4 5" id="KW-0472">Membrane</keyword>
<evidence type="ECO:0000313" key="7">
    <source>
        <dbReference type="EMBL" id="MEX0404097.1"/>
    </source>
</evidence>
<dbReference type="Pfam" id="PF01957">
    <property type="entry name" value="NfeD"/>
    <property type="match status" value="1"/>
</dbReference>
<evidence type="ECO:0000256" key="3">
    <source>
        <dbReference type="ARBA" id="ARBA00022989"/>
    </source>
</evidence>